<comment type="caution">
    <text evidence="2">The sequence shown here is derived from an EMBL/GenBank/DDBJ whole genome shotgun (WGS) entry which is preliminary data.</text>
</comment>
<name>A0ABP9BBR8_9GAMM</name>
<accession>A0ABP9BBR8</accession>
<dbReference type="Proteomes" id="UP001499959">
    <property type="component" value="Unassembled WGS sequence"/>
</dbReference>
<dbReference type="EMBL" id="BAABJE010000009">
    <property type="protein sequence ID" value="GAA4793294.1"/>
    <property type="molecule type" value="Genomic_DNA"/>
</dbReference>
<dbReference type="Pfam" id="PF04307">
    <property type="entry name" value="YdjM"/>
    <property type="match status" value="1"/>
</dbReference>
<reference evidence="3" key="1">
    <citation type="journal article" date="2019" name="Int. J. Syst. Evol. Microbiol.">
        <title>The Global Catalogue of Microorganisms (GCM) 10K type strain sequencing project: providing services to taxonomists for standard genome sequencing and annotation.</title>
        <authorList>
            <consortium name="The Broad Institute Genomics Platform"/>
            <consortium name="The Broad Institute Genome Sequencing Center for Infectious Disease"/>
            <person name="Wu L."/>
            <person name="Ma J."/>
        </authorList>
    </citation>
    <scope>NUCLEOTIDE SEQUENCE [LARGE SCALE GENOMIC DNA]</scope>
    <source>
        <strain evidence="3">JCM 18204</strain>
    </source>
</reference>
<protein>
    <submittedName>
        <fullName evidence="2">Metal-dependent hydrolase</fullName>
    </submittedName>
</protein>
<keyword evidence="1" id="KW-1133">Transmembrane helix</keyword>
<dbReference type="PANTHER" id="PTHR35531">
    <property type="entry name" value="INNER MEMBRANE PROTEIN YBCI-RELATED"/>
    <property type="match status" value="1"/>
</dbReference>
<gene>
    <name evidence="2" type="ORF">GCM10023307_18410</name>
</gene>
<keyword evidence="1" id="KW-0812">Transmembrane</keyword>
<evidence type="ECO:0000256" key="1">
    <source>
        <dbReference type="SAM" id="Phobius"/>
    </source>
</evidence>
<dbReference type="GO" id="GO:0016787">
    <property type="term" value="F:hydrolase activity"/>
    <property type="evidence" value="ECO:0007669"/>
    <property type="project" value="UniProtKB-KW"/>
</dbReference>
<proteinExistence type="predicted"/>
<organism evidence="2 3">
    <name type="scientific">Lysobacter hankyongensis</name>
    <dbReference type="NCBI Taxonomy" id="1176535"/>
    <lineage>
        <taxon>Bacteria</taxon>
        <taxon>Pseudomonadati</taxon>
        <taxon>Pseudomonadota</taxon>
        <taxon>Gammaproteobacteria</taxon>
        <taxon>Lysobacterales</taxon>
        <taxon>Lysobacteraceae</taxon>
        <taxon>Lysobacter</taxon>
    </lineage>
</organism>
<dbReference type="InterPro" id="IPR007404">
    <property type="entry name" value="YdjM-like"/>
</dbReference>
<feature type="transmembrane region" description="Helical" evidence="1">
    <location>
        <begin position="64"/>
        <end position="81"/>
    </location>
</feature>
<keyword evidence="2" id="KW-0378">Hydrolase</keyword>
<sequence length="183" mass="19939">MPTIFTHVAVPLALALALGRKALSPRLVAAGAFVSILPDFDTVAFKLGIAYADQFGHRGASHSLAIALAVGLLGAMVAPWLRTTRGRACCFLAFCTASHPLLDALTSGGLGVALLWPWSHERFFAPWRPIAVSPIGVGFFSARGIAVLWSELQWVWFPCAMLALQWAAIRKHVVERRAWRQRP</sequence>
<dbReference type="RefSeq" id="WP_345303029.1">
    <property type="nucleotide sequence ID" value="NZ_BAABJE010000009.1"/>
</dbReference>
<keyword evidence="1" id="KW-0472">Membrane</keyword>
<evidence type="ECO:0000313" key="3">
    <source>
        <dbReference type="Proteomes" id="UP001499959"/>
    </source>
</evidence>
<evidence type="ECO:0000313" key="2">
    <source>
        <dbReference type="EMBL" id="GAA4793294.1"/>
    </source>
</evidence>
<keyword evidence="3" id="KW-1185">Reference proteome</keyword>
<dbReference type="PANTHER" id="PTHR35531:SF1">
    <property type="entry name" value="INNER MEMBRANE PROTEIN YBCI-RELATED"/>
    <property type="match status" value="1"/>
</dbReference>